<dbReference type="PANTHER" id="PTHR43431:SF1">
    <property type="entry name" value="OS08G0476300 PROTEIN"/>
    <property type="match status" value="1"/>
</dbReference>
<evidence type="ECO:0000313" key="1">
    <source>
        <dbReference type="EMBL" id="KAG6397312.1"/>
    </source>
</evidence>
<evidence type="ECO:0000313" key="2">
    <source>
        <dbReference type="Proteomes" id="UP000298416"/>
    </source>
</evidence>
<name>A0A8X8WLX9_SALSN</name>
<dbReference type="Gene3D" id="3.40.50.720">
    <property type="entry name" value="NAD(P)-binding Rossmann-like Domain"/>
    <property type="match status" value="1"/>
</dbReference>
<dbReference type="InterPro" id="IPR002347">
    <property type="entry name" value="SDR_fam"/>
</dbReference>
<sequence>MRNMGNSPSPRGIAAIVGRSVAGKFAHEGYTVAILARDLRKLSRLANEIVREEKPQVFAIRINFSETHSVKEAFKGVLSLRFVEVLVYNAYNPASSWAPPPSLTSASIISRSRLLSPLLAHSTASSR</sequence>
<dbReference type="AlphaFoldDB" id="A0A8X8WLX9"/>
<dbReference type="SUPFAM" id="SSF51735">
    <property type="entry name" value="NAD(P)-binding Rossmann-fold domains"/>
    <property type="match status" value="1"/>
</dbReference>
<dbReference type="EMBL" id="PNBA02000016">
    <property type="protein sequence ID" value="KAG6397312.1"/>
    <property type="molecule type" value="Genomic_DNA"/>
</dbReference>
<proteinExistence type="predicted"/>
<organism evidence="1">
    <name type="scientific">Salvia splendens</name>
    <name type="common">Scarlet sage</name>
    <dbReference type="NCBI Taxonomy" id="180675"/>
    <lineage>
        <taxon>Eukaryota</taxon>
        <taxon>Viridiplantae</taxon>
        <taxon>Streptophyta</taxon>
        <taxon>Embryophyta</taxon>
        <taxon>Tracheophyta</taxon>
        <taxon>Spermatophyta</taxon>
        <taxon>Magnoliopsida</taxon>
        <taxon>eudicotyledons</taxon>
        <taxon>Gunneridae</taxon>
        <taxon>Pentapetalae</taxon>
        <taxon>asterids</taxon>
        <taxon>lamiids</taxon>
        <taxon>Lamiales</taxon>
        <taxon>Lamiaceae</taxon>
        <taxon>Nepetoideae</taxon>
        <taxon>Mentheae</taxon>
        <taxon>Salviinae</taxon>
        <taxon>Salvia</taxon>
        <taxon>Salvia subgen. Calosphace</taxon>
        <taxon>core Calosphace</taxon>
    </lineage>
</organism>
<dbReference type="PANTHER" id="PTHR43431">
    <property type="entry name" value="OXIDOREDUCTASE, SHORT CHAIN DEHYDROGENASE/REDUCTASE FAMILY (AFU_ORTHOLOGUE AFUA_5G14000)"/>
    <property type="match status" value="1"/>
</dbReference>
<dbReference type="InterPro" id="IPR036291">
    <property type="entry name" value="NAD(P)-bd_dom_sf"/>
</dbReference>
<keyword evidence="2" id="KW-1185">Reference proteome</keyword>
<reference evidence="1" key="2">
    <citation type="submission" date="2020-08" db="EMBL/GenBank/DDBJ databases">
        <title>Plant Genome Project.</title>
        <authorList>
            <person name="Zhang R.-G."/>
        </authorList>
    </citation>
    <scope>NUCLEOTIDE SEQUENCE</scope>
    <source>
        <strain evidence="1">Huo1</strain>
        <tissue evidence="1">Leaf</tissue>
    </source>
</reference>
<comment type="caution">
    <text evidence="1">The sequence shown here is derived from an EMBL/GenBank/DDBJ whole genome shotgun (WGS) entry which is preliminary data.</text>
</comment>
<accession>A0A8X8WLX9</accession>
<protein>
    <submittedName>
        <fullName evidence="1">Uncharacterized protein</fullName>
    </submittedName>
</protein>
<reference evidence="1" key="1">
    <citation type="submission" date="2018-01" db="EMBL/GenBank/DDBJ databases">
        <authorList>
            <person name="Mao J.F."/>
        </authorList>
    </citation>
    <scope>NUCLEOTIDE SEQUENCE</scope>
    <source>
        <strain evidence="1">Huo1</strain>
        <tissue evidence="1">Leaf</tissue>
    </source>
</reference>
<dbReference type="Pfam" id="PF00106">
    <property type="entry name" value="adh_short"/>
    <property type="match status" value="1"/>
</dbReference>
<dbReference type="Proteomes" id="UP000298416">
    <property type="component" value="Unassembled WGS sequence"/>
</dbReference>
<gene>
    <name evidence="1" type="ORF">SASPL_143478</name>
</gene>